<feature type="transmembrane region" description="Helical" evidence="1">
    <location>
        <begin position="12"/>
        <end position="31"/>
    </location>
</feature>
<evidence type="ECO:0000313" key="4">
    <source>
        <dbReference type="EMBL" id="RZS29436.1"/>
    </source>
</evidence>
<name>A0A4Q7KD32_9PSEU</name>
<protein>
    <submittedName>
        <fullName evidence="4">Phospholipid/cholesterol/gamma-HCH transport system substrate-binding protein</fullName>
    </submittedName>
</protein>
<dbReference type="GO" id="GO:0005576">
    <property type="term" value="C:extracellular region"/>
    <property type="evidence" value="ECO:0007669"/>
    <property type="project" value="TreeGrafter"/>
</dbReference>
<dbReference type="InterPro" id="IPR003399">
    <property type="entry name" value="Mce/MlaD"/>
</dbReference>
<keyword evidence="1" id="KW-1133">Transmembrane helix</keyword>
<comment type="caution">
    <text evidence="4">The sequence shown here is derived from an EMBL/GenBank/DDBJ whole genome shotgun (WGS) entry which is preliminary data.</text>
</comment>
<proteinExistence type="predicted"/>
<keyword evidence="5" id="KW-1185">Reference proteome</keyword>
<accession>A0A4Q7KD32</accession>
<feature type="domain" description="Mammalian cell entry C-terminal" evidence="3">
    <location>
        <begin position="116"/>
        <end position="301"/>
    </location>
</feature>
<feature type="domain" description="Mce/MlaD" evidence="2">
    <location>
        <begin position="39"/>
        <end position="112"/>
    </location>
</feature>
<keyword evidence="1" id="KW-0812">Transmembrane</keyword>
<evidence type="ECO:0000256" key="1">
    <source>
        <dbReference type="SAM" id="Phobius"/>
    </source>
</evidence>
<dbReference type="InterPro" id="IPR024516">
    <property type="entry name" value="Mce_C"/>
</dbReference>
<organism evidence="4 5">
    <name type="scientific">Herbihabitans rhizosphaerae</name>
    <dbReference type="NCBI Taxonomy" id="1872711"/>
    <lineage>
        <taxon>Bacteria</taxon>
        <taxon>Bacillati</taxon>
        <taxon>Actinomycetota</taxon>
        <taxon>Actinomycetes</taxon>
        <taxon>Pseudonocardiales</taxon>
        <taxon>Pseudonocardiaceae</taxon>
        <taxon>Herbihabitans</taxon>
    </lineage>
</organism>
<evidence type="ECO:0000259" key="2">
    <source>
        <dbReference type="Pfam" id="PF02470"/>
    </source>
</evidence>
<evidence type="ECO:0000259" key="3">
    <source>
        <dbReference type="Pfam" id="PF11887"/>
    </source>
</evidence>
<evidence type="ECO:0000313" key="5">
    <source>
        <dbReference type="Proteomes" id="UP000294257"/>
    </source>
</evidence>
<dbReference type="Proteomes" id="UP000294257">
    <property type="component" value="Unassembled WGS sequence"/>
</dbReference>
<dbReference type="PANTHER" id="PTHR33371:SF18">
    <property type="entry name" value="MCE-FAMILY PROTEIN MCE3C"/>
    <property type="match status" value="1"/>
</dbReference>
<dbReference type="Pfam" id="PF11887">
    <property type="entry name" value="Mce4_CUP1"/>
    <property type="match status" value="1"/>
</dbReference>
<sequence length="328" mass="35241">MKKPFSERNPVKVGVIGALLMVLVGALTFYWEDLPLIGGSRYVAEFKEAAGLKPGDEVRVAGVKVGEVTSVELAGDHVDVHFRAKGVWLGDQTFAAIKIKTLLGQKNLVLDPLGDKELDDDTPIPRQRTITPYDVNDAFSDLAKTAGSIDTKQLAESLRVVSQTFSASTPETVRQTMEGLSALSKTISVRDQELRGLLANTGKFSKLIADRTGEFESLIKDGGTLLSELSRRREAIAALLTGTRDMSKQLAGLVADNQAQIGPALAQLERVTTVLQRNQSKLDESLRLAGPFYRVVGSAVGNGRWIDNYICGLVPAPGGGCIPPKGGR</sequence>
<keyword evidence="1" id="KW-0472">Membrane</keyword>
<reference evidence="4 5" key="1">
    <citation type="submission" date="2019-02" db="EMBL/GenBank/DDBJ databases">
        <title>Genomic Encyclopedia of Type Strains, Phase IV (KMG-IV): sequencing the most valuable type-strain genomes for metagenomic binning, comparative biology and taxonomic classification.</title>
        <authorList>
            <person name="Goeker M."/>
        </authorList>
    </citation>
    <scope>NUCLEOTIDE SEQUENCE [LARGE SCALE GENOMIC DNA]</scope>
    <source>
        <strain evidence="4 5">DSM 101727</strain>
    </source>
</reference>
<dbReference type="AlphaFoldDB" id="A0A4Q7KD32"/>
<dbReference type="PRINTS" id="PR01782">
    <property type="entry name" value="MCEVIRFACTOR"/>
</dbReference>
<dbReference type="EMBL" id="SGWQ01000022">
    <property type="protein sequence ID" value="RZS29436.1"/>
    <property type="molecule type" value="Genomic_DNA"/>
</dbReference>
<gene>
    <name evidence="4" type="ORF">EV193_1226</name>
</gene>
<dbReference type="PANTHER" id="PTHR33371">
    <property type="entry name" value="INTERMEMBRANE PHOSPHOLIPID TRANSPORT SYSTEM BINDING PROTEIN MLAD-RELATED"/>
    <property type="match status" value="1"/>
</dbReference>
<dbReference type="InterPro" id="IPR052336">
    <property type="entry name" value="MlaD_Phospholipid_Transporter"/>
</dbReference>
<dbReference type="NCBIfam" id="TIGR00996">
    <property type="entry name" value="Mtu_fam_mce"/>
    <property type="match status" value="1"/>
</dbReference>
<dbReference type="RefSeq" id="WP_278044247.1">
    <property type="nucleotide sequence ID" value="NZ_SGWQ01000022.1"/>
</dbReference>
<dbReference type="Pfam" id="PF02470">
    <property type="entry name" value="MlaD"/>
    <property type="match status" value="1"/>
</dbReference>
<dbReference type="InterPro" id="IPR005693">
    <property type="entry name" value="Mce"/>
</dbReference>